<dbReference type="Proteomes" id="UP000344571">
    <property type="component" value="Chromosome"/>
</dbReference>
<dbReference type="InterPro" id="IPR016040">
    <property type="entry name" value="NAD(P)-bd_dom"/>
</dbReference>
<evidence type="ECO:0000313" key="5">
    <source>
        <dbReference type="Proteomes" id="UP000344571"/>
    </source>
</evidence>
<dbReference type="EMBL" id="NWMT01000063">
    <property type="protein sequence ID" value="PCD00492.1"/>
    <property type="molecule type" value="Genomic_DNA"/>
</dbReference>
<dbReference type="Pfam" id="PF13460">
    <property type="entry name" value="NAD_binding_10"/>
    <property type="match status" value="1"/>
</dbReference>
<dbReference type="Gene3D" id="3.40.50.720">
    <property type="entry name" value="NAD(P)-binding Rossmann-like Domain"/>
    <property type="match status" value="1"/>
</dbReference>
<evidence type="ECO:0000313" key="2">
    <source>
        <dbReference type="EMBL" id="PCD00492.1"/>
    </source>
</evidence>
<proteinExistence type="predicted"/>
<dbReference type="Proteomes" id="UP000243750">
    <property type="component" value="Unassembled WGS sequence"/>
</dbReference>
<dbReference type="AlphaFoldDB" id="A0AA91U4Y0"/>
<dbReference type="PANTHER" id="PTHR14097">
    <property type="entry name" value="OXIDOREDUCTASE HTATIP2"/>
    <property type="match status" value="1"/>
</dbReference>
<organism evidence="2 4">
    <name type="scientific">Halopseudomonas pelagia</name>
    <dbReference type="NCBI Taxonomy" id="553151"/>
    <lineage>
        <taxon>Bacteria</taxon>
        <taxon>Pseudomonadati</taxon>
        <taxon>Pseudomonadota</taxon>
        <taxon>Gammaproteobacteria</taxon>
        <taxon>Pseudomonadales</taxon>
        <taxon>Pseudomonadaceae</taxon>
        <taxon>Halopseudomonas</taxon>
    </lineage>
</organism>
<reference evidence="2 4" key="1">
    <citation type="submission" date="2017-09" db="EMBL/GenBank/DDBJ databases">
        <title>Bacterial and phytoplankton interrelationship in Kongsfjorden, an Arctic fjord.</title>
        <authorList>
            <person name="Sinha R."/>
            <person name="Krishnan K."/>
        </authorList>
    </citation>
    <scope>NUCLEOTIDE SEQUENCE [LARGE SCALE GENOMIC DNA]</scope>
    <source>
        <strain evidence="2 4">58</strain>
    </source>
</reference>
<feature type="domain" description="NAD(P)-binding" evidence="1">
    <location>
        <begin position="21"/>
        <end position="224"/>
    </location>
</feature>
<evidence type="ECO:0000313" key="3">
    <source>
        <dbReference type="EMBL" id="QFY55195.1"/>
    </source>
</evidence>
<dbReference type="SUPFAM" id="SSF51735">
    <property type="entry name" value="NAD(P)-binding Rossmann-fold domains"/>
    <property type="match status" value="1"/>
</dbReference>
<keyword evidence="5" id="KW-1185">Reference proteome</keyword>
<evidence type="ECO:0000313" key="4">
    <source>
        <dbReference type="Proteomes" id="UP000243750"/>
    </source>
</evidence>
<evidence type="ECO:0000259" key="1">
    <source>
        <dbReference type="Pfam" id="PF13460"/>
    </source>
</evidence>
<sequence>MPDQHQSTGHTMNDKTAIILGASGSVGQALLDELVRCSAFSHIIALTRQPLNLPTEAKVEQRLVSDMTPTHLEQAVIEVLTECNNEAVGFSVLGVGAGTAKLSLEQHRAVDVELNVAFARGLKASGKVQHFAFMSAIGANIKARTTGSGAPGLPRYARVKGEAEAAVLDQGPAVVSIFRPAMIIGSRHTPPLLSSALSLFTPLMPAKYRSIRTTEIAQAMVAAALQAPEKSAIYSYPEMMELIETISP</sequence>
<gene>
    <name evidence="2" type="ORF">CO192_04700</name>
    <name evidence="3" type="ORF">EAO82_01665</name>
</gene>
<dbReference type="EMBL" id="CP033116">
    <property type="protein sequence ID" value="QFY55195.1"/>
    <property type="molecule type" value="Genomic_DNA"/>
</dbReference>
<dbReference type="InterPro" id="IPR036291">
    <property type="entry name" value="NAD(P)-bd_dom_sf"/>
</dbReference>
<dbReference type="PANTHER" id="PTHR14097:SF8">
    <property type="entry name" value="NAD(P)-BINDING DOMAIN-CONTAINING PROTEIN"/>
    <property type="match status" value="1"/>
</dbReference>
<reference evidence="3 5" key="2">
    <citation type="submission" date="2018-10" db="EMBL/GenBank/DDBJ databases">
        <title>Complete genome sequence of Pseudomonas pelagia strain Kongs-67.</title>
        <authorList>
            <person name="Sinha R.K."/>
            <person name="Krishnan K."/>
        </authorList>
    </citation>
    <scope>NUCLEOTIDE SEQUENCE [LARGE SCALE GENOMIC DNA]</scope>
    <source>
        <strain evidence="3 5">Kongs-67</strain>
    </source>
</reference>
<accession>A0AA91U4Y0</accession>
<name>A0AA91U4Y0_9GAMM</name>
<protein>
    <recommendedName>
        <fullName evidence="1">NAD(P)-binding domain-containing protein</fullName>
    </recommendedName>
</protein>